<organism evidence="8 9">
    <name type="scientific">Rhodopila globiformis</name>
    <name type="common">Rhodopseudomonas globiformis</name>
    <dbReference type="NCBI Taxonomy" id="1071"/>
    <lineage>
        <taxon>Bacteria</taxon>
        <taxon>Pseudomonadati</taxon>
        <taxon>Pseudomonadota</taxon>
        <taxon>Alphaproteobacteria</taxon>
        <taxon>Acetobacterales</taxon>
        <taxon>Acetobacteraceae</taxon>
        <taxon>Rhodopila</taxon>
    </lineage>
</organism>
<keyword evidence="6 7" id="KW-0472">Membrane</keyword>
<evidence type="ECO:0000313" key="9">
    <source>
        <dbReference type="Proteomes" id="UP000239724"/>
    </source>
</evidence>
<evidence type="ECO:0000313" key="8">
    <source>
        <dbReference type="EMBL" id="PPQ29723.1"/>
    </source>
</evidence>
<evidence type="ECO:0000256" key="6">
    <source>
        <dbReference type="ARBA" id="ARBA00023136"/>
    </source>
</evidence>
<keyword evidence="9" id="KW-1185">Reference proteome</keyword>
<evidence type="ECO:0000256" key="3">
    <source>
        <dbReference type="ARBA" id="ARBA00022475"/>
    </source>
</evidence>
<accession>A0A2S6N515</accession>
<evidence type="ECO:0000256" key="1">
    <source>
        <dbReference type="ARBA" id="ARBA00004651"/>
    </source>
</evidence>
<protein>
    <submittedName>
        <fullName evidence="8">GlsB/YeaQ/YmgE family stress response membrane protein</fullName>
    </submittedName>
</protein>
<comment type="similarity">
    <text evidence="2">Belongs to the UPF0410 family.</text>
</comment>
<dbReference type="EMBL" id="NHRY01000221">
    <property type="protein sequence ID" value="PPQ29723.1"/>
    <property type="molecule type" value="Genomic_DNA"/>
</dbReference>
<dbReference type="Proteomes" id="UP000239724">
    <property type="component" value="Unassembled WGS sequence"/>
</dbReference>
<dbReference type="GO" id="GO:0005886">
    <property type="term" value="C:plasma membrane"/>
    <property type="evidence" value="ECO:0007669"/>
    <property type="project" value="UniProtKB-SubCell"/>
</dbReference>
<evidence type="ECO:0000256" key="5">
    <source>
        <dbReference type="ARBA" id="ARBA00022989"/>
    </source>
</evidence>
<dbReference type="RefSeq" id="WP_104520729.1">
    <property type="nucleotide sequence ID" value="NZ_NHRY01000221.1"/>
</dbReference>
<keyword evidence="5 7" id="KW-1133">Transmembrane helix</keyword>
<dbReference type="Pfam" id="PF04226">
    <property type="entry name" value="Transgly_assoc"/>
    <property type="match status" value="1"/>
</dbReference>
<feature type="transmembrane region" description="Helical" evidence="7">
    <location>
        <begin position="28"/>
        <end position="52"/>
    </location>
</feature>
<sequence>MSIIAWLILGLIAGFIASKIVNKTGEGIILDIVLGIVGAFVGGFLFSFFGAAPVTGFNIYSIIVAVIGSIVVLVIYHAIAGRSGTTTY</sequence>
<evidence type="ECO:0000256" key="2">
    <source>
        <dbReference type="ARBA" id="ARBA00011006"/>
    </source>
</evidence>
<dbReference type="AlphaFoldDB" id="A0A2S6N515"/>
<name>A0A2S6N515_RHOGL</name>
<comment type="subcellular location">
    <subcellularLocation>
        <location evidence="1">Cell membrane</location>
        <topology evidence="1">Multi-pass membrane protein</topology>
    </subcellularLocation>
</comment>
<keyword evidence="4 7" id="KW-0812">Transmembrane</keyword>
<dbReference type="InterPro" id="IPR007341">
    <property type="entry name" value="Transgly_assoc"/>
</dbReference>
<dbReference type="PANTHER" id="PTHR33884">
    <property type="entry name" value="UPF0410 PROTEIN YMGE"/>
    <property type="match status" value="1"/>
</dbReference>
<evidence type="ECO:0000256" key="4">
    <source>
        <dbReference type="ARBA" id="ARBA00022692"/>
    </source>
</evidence>
<gene>
    <name evidence="8" type="ORF">CCS01_20750</name>
</gene>
<evidence type="ECO:0000256" key="7">
    <source>
        <dbReference type="SAM" id="Phobius"/>
    </source>
</evidence>
<dbReference type="PANTHER" id="PTHR33884:SF3">
    <property type="entry name" value="UPF0410 PROTEIN YMGE"/>
    <property type="match status" value="1"/>
</dbReference>
<proteinExistence type="inferred from homology"/>
<feature type="transmembrane region" description="Helical" evidence="7">
    <location>
        <begin position="59"/>
        <end position="79"/>
    </location>
</feature>
<reference evidence="8 9" key="1">
    <citation type="journal article" date="2018" name="Arch. Microbiol.">
        <title>New insights into the metabolic potential of the phototrophic purple bacterium Rhodopila globiformis DSM 161(T) from its draft genome sequence and evidence for a vanadium-dependent nitrogenase.</title>
        <authorList>
            <person name="Imhoff J.F."/>
            <person name="Rahn T."/>
            <person name="Kunzel S."/>
            <person name="Neulinger S.C."/>
        </authorList>
    </citation>
    <scope>NUCLEOTIDE SEQUENCE [LARGE SCALE GENOMIC DNA]</scope>
    <source>
        <strain evidence="8 9">DSM 161</strain>
    </source>
</reference>
<keyword evidence="3" id="KW-1003">Cell membrane</keyword>
<comment type="caution">
    <text evidence="8">The sequence shown here is derived from an EMBL/GenBank/DDBJ whole genome shotgun (WGS) entry which is preliminary data.</text>
</comment>